<feature type="transmembrane region" description="Helical" evidence="1">
    <location>
        <begin position="42"/>
        <end position="62"/>
    </location>
</feature>
<feature type="transmembrane region" description="Helical" evidence="1">
    <location>
        <begin position="74"/>
        <end position="93"/>
    </location>
</feature>
<keyword evidence="1" id="KW-1133">Transmembrane helix</keyword>
<dbReference type="OrthoDB" id="310828at2759"/>
<evidence type="ECO:0000256" key="1">
    <source>
        <dbReference type="SAM" id="Phobius"/>
    </source>
</evidence>
<keyword evidence="1" id="KW-0812">Transmembrane</keyword>
<dbReference type="EMBL" id="CAJJDO010000038">
    <property type="protein sequence ID" value="CAD8162755.1"/>
    <property type="molecule type" value="Genomic_DNA"/>
</dbReference>
<protein>
    <recommendedName>
        <fullName evidence="4">Transmembrane protein</fullName>
    </recommendedName>
</protein>
<proteinExistence type="predicted"/>
<keyword evidence="1" id="KW-0472">Membrane</keyword>
<organism evidence="2 3">
    <name type="scientific">Paramecium pentaurelia</name>
    <dbReference type="NCBI Taxonomy" id="43138"/>
    <lineage>
        <taxon>Eukaryota</taxon>
        <taxon>Sar</taxon>
        <taxon>Alveolata</taxon>
        <taxon>Ciliophora</taxon>
        <taxon>Intramacronucleata</taxon>
        <taxon>Oligohymenophorea</taxon>
        <taxon>Peniculida</taxon>
        <taxon>Parameciidae</taxon>
        <taxon>Paramecium</taxon>
    </lineage>
</organism>
<comment type="caution">
    <text evidence="2">The sequence shown here is derived from an EMBL/GenBank/DDBJ whole genome shotgun (WGS) entry which is preliminary data.</text>
</comment>
<accession>A0A8S1UCW4</accession>
<gene>
    <name evidence="2" type="ORF">PPENT_87.1.T0380223</name>
</gene>
<dbReference type="Proteomes" id="UP000689195">
    <property type="component" value="Unassembled WGS sequence"/>
</dbReference>
<keyword evidence="3" id="KW-1185">Reference proteome</keyword>
<evidence type="ECO:0008006" key="4">
    <source>
        <dbReference type="Google" id="ProtNLM"/>
    </source>
</evidence>
<dbReference type="AlphaFoldDB" id="A0A8S1UCW4"/>
<sequence length="138" mass="16637">MNTRQLQNVNQKVILKRIEILTLLEFTINWILFIMQEYQMHSWFFFLTIFIYLILNIVEIHILGYKKQIIPLHLLLICITFLLISLIITIMVYGLQYKLILLIFQIPILFLKIRFRSLALTGHQDRQQHIQLDTSHTQ</sequence>
<evidence type="ECO:0000313" key="2">
    <source>
        <dbReference type="EMBL" id="CAD8162755.1"/>
    </source>
</evidence>
<name>A0A8S1UCW4_9CILI</name>
<feature type="transmembrane region" description="Helical" evidence="1">
    <location>
        <begin position="99"/>
        <end position="115"/>
    </location>
</feature>
<evidence type="ECO:0000313" key="3">
    <source>
        <dbReference type="Proteomes" id="UP000689195"/>
    </source>
</evidence>
<reference evidence="2" key="1">
    <citation type="submission" date="2021-01" db="EMBL/GenBank/DDBJ databases">
        <authorList>
            <consortium name="Genoscope - CEA"/>
            <person name="William W."/>
        </authorList>
    </citation>
    <scope>NUCLEOTIDE SEQUENCE</scope>
</reference>
<feature type="transmembrane region" description="Helical" evidence="1">
    <location>
        <begin position="20"/>
        <end position="36"/>
    </location>
</feature>